<dbReference type="Proteomes" id="UP001143548">
    <property type="component" value="Unassembled WGS sequence"/>
</dbReference>
<sequence length="99" mass="10535">MNALTISKNLWRHRVTGFTSFESHTGLGPDLAAVHPGSIVSEGTDDRIGLPLLFVSATITGKAGCQTVQKFVSKSATDTEYIDRDGDHSSTGSDAQRAK</sequence>
<proteinExistence type="predicted"/>
<organism evidence="2 3">
    <name type="scientific">Aspergillus brasiliensis</name>
    <dbReference type="NCBI Taxonomy" id="319629"/>
    <lineage>
        <taxon>Eukaryota</taxon>
        <taxon>Fungi</taxon>
        <taxon>Dikarya</taxon>
        <taxon>Ascomycota</taxon>
        <taxon>Pezizomycotina</taxon>
        <taxon>Eurotiomycetes</taxon>
        <taxon>Eurotiomycetidae</taxon>
        <taxon>Eurotiales</taxon>
        <taxon>Aspergillaceae</taxon>
        <taxon>Aspergillus</taxon>
        <taxon>Aspergillus subgen. Circumdati</taxon>
    </lineage>
</organism>
<evidence type="ECO:0000256" key="1">
    <source>
        <dbReference type="SAM" id="MobiDB-lite"/>
    </source>
</evidence>
<dbReference type="AlphaFoldDB" id="A0A9W6DLH3"/>
<name>A0A9W6DLH3_9EURO</name>
<feature type="compositionally biased region" description="Polar residues" evidence="1">
    <location>
        <begin position="89"/>
        <end position="99"/>
    </location>
</feature>
<evidence type="ECO:0000313" key="2">
    <source>
        <dbReference type="EMBL" id="GKZ20958.1"/>
    </source>
</evidence>
<protein>
    <submittedName>
        <fullName evidence="2">Uncharacterized protein</fullName>
    </submittedName>
</protein>
<evidence type="ECO:0000313" key="3">
    <source>
        <dbReference type="Proteomes" id="UP001143548"/>
    </source>
</evidence>
<reference evidence="2" key="1">
    <citation type="submission" date="2022-07" db="EMBL/GenBank/DDBJ databases">
        <title>Taxonomy of Aspergillus series Nigri: significant species reduction supported by multi-species coalescent approaches.</title>
        <authorList>
            <person name="Bian C."/>
            <person name="Kusuya Y."/>
            <person name="Sklenar F."/>
            <person name="D'hooge E."/>
            <person name="Yaguchi T."/>
            <person name="Takahashi H."/>
            <person name="Hubka V."/>
        </authorList>
    </citation>
    <scope>NUCLEOTIDE SEQUENCE</scope>
    <source>
        <strain evidence="2">CBS 733.88</strain>
    </source>
</reference>
<gene>
    <name evidence="2" type="ORF">AbraCBS73388_006596</name>
</gene>
<accession>A0A9W6DLH3</accession>
<comment type="caution">
    <text evidence="2">The sequence shown here is derived from an EMBL/GenBank/DDBJ whole genome shotgun (WGS) entry which is preliminary data.</text>
</comment>
<dbReference type="EMBL" id="BROQ01000034">
    <property type="protein sequence ID" value="GKZ20958.1"/>
    <property type="molecule type" value="Genomic_DNA"/>
</dbReference>
<feature type="region of interest" description="Disordered" evidence="1">
    <location>
        <begin position="79"/>
        <end position="99"/>
    </location>
</feature>